<proteinExistence type="inferred from homology"/>
<evidence type="ECO:0000313" key="3">
    <source>
        <dbReference type="Proteomes" id="UP000887566"/>
    </source>
</evidence>
<evidence type="ECO:0000256" key="1">
    <source>
        <dbReference type="ARBA" id="ARBA00010646"/>
    </source>
</evidence>
<name>A0A914VSX1_9BILA</name>
<dbReference type="GO" id="GO:0003796">
    <property type="term" value="F:lysozyme activity"/>
    <property type="evidence" value="ECO:0007669"/>
    <property type="project" value="InterPro"/>
</dbReference>
<reference evidence="4" key="1">
    <citation type="submission" date="2022-11" db="UniProtKB">
        <authorList>
            <consortium name="WormBaseParasite"/>
        </authorList>
    </citation>
    <scope>IDENTIFICATION</scope>
</reference>
<comment type="similarity">
    <text evidence="1">Belongs to the glycosyl hydrolase 25 family.</text>
</comment>
<evidence type="ECO:0000256" key="2">
    <source>
        <dbReference type="ARBA" id="ARBA00022729"/>
    </source>
</evidence>
<dbReference type="GO" id="GO:0007165">
    <property type="term" value="P:signal transduction"/>
    <property type="evidence" value="ECO:0007669"/>
    <property type="project" value="TreeGrafter"/>
</dbReference>
<dbReference type="SUPFAM" id="SSF51445">
    <property type="entry name" value="(Trans)glycosidases"/>
    <property type="match status" value="1"/>
</dbReference>
<dbReference type="AlphaFoldDB" id="A0A914VSX1"/>
<dbReference type="InterPro" id="IPR002053">
    <property type="entry name" value="Glyco_hydro_25"/>
</dbReference>
<dbReference type="InterPro" id="IPR051595">
    <property type="entry name" value="GH25_Enzymes"/>
</dbReference>
<dbReference type="GO" id="GO:0045087">
    <property type="term" value="P:innate immune response"/>
    <property type="evidence" value="ECO:0007669"/>
    <property type="project" value="TreeGrafter"/>
</dbReference>
<evidence type="ECO:0000313" key="4">
    <source>
        <dbReference type="WBParaSite" id="PSAMB.scaffold2488size22931.g17962.t1"/>
    </source>
</evidence>
<dbReference type="PANTHER" id="PTHR23208">
    <property type="entry name" value="LYSOZYME PROTEIN"/>
    <property type="match status" value="1"/>
</dbReference>
<dbReference type="Gene3D" id="3.20.20.80">
    <property type="entry name" value="Glycosidases"/>
    <property type="match status" value="1"/>
</dbReference>
<dbReference type="GO" id="GO:0016998">
    <property type="term" value="P:cell wall macromolecule catabolic process"/>
    <property type="evidence" value="ECO:0007669"/>
    <property type="project" value="InterPro"/>
</dbReference>
<dbReference type="GO" id="GO:0009253">
    <property type="term" value="P:peptidoglycan catabolic process"/>
    <property type="evidence" value="ECO:0007669"/>
    <property type="project" value="InterPro"/>
</dbReference>
<dbReference type="PROSITE" id="PS51904">
    <property type="entry name" value="GLYCOSYL_HYDROL_F25_2"/>
    <property type="match status" value="1"/>
</dbReference>
<sequence>MKKKKKRAAGRLPTGGALRAGSADSLFPSAISRESPIFEGYQTAFVRIYQNTGAGENDLNGPGNLLNANAVGMGIEVYMTPQSQPTGKYCAQQLYEAFTFVTNSGIRIVSLWFQVTSPSNWSPSQLENKNFIQSCINEAPSLGIRLQIYTNAYEWQEITGGWTGHPLMNLWYWDYNGPGPSGSSSCTFSDFLPFGGWTNAQVKKYASLVYMCGTYVGLNCYSVNKDETNAITFISEA</sequence>
<dbReference type="InterPro" id="IPR017853">
    <property type="entry name" value="GH"/>
</dbReference>
<accession>A0A914VSX1</accession>
<organism evidence="3 4">
    <name type="scientific">Plectus sambesii</name>
    <dbReference type="NCBI Taxonomy" id="2011161"/>
    <lineage>
        <taxon>Eukaryota</taxon>
        <taxon>Metazoa</taxon>
        <taxon>Ecdysozoa</taxon>
        <taxon>Nematoda</taxon>
        <taxon>Chromadorea</taxon>
        <taxon>Plectida</taxon>
        <taxon>Plectina</taxon>
        <taxon>Plectoidea</taxon>
        <taxon>Plectidae</taxon>
        <taxon>Plectus</taxon>
    </lineage>
</organism>
<protein>
    <submittedName>
        <fullName evidence="4">Lysozyme</fullName>
    </submittedName>
</protein>
<keyword evidence="3" id="KW-1185">Reference proteome</keyword>
<dbReference type="PANTHER" id="PTHR23208:SF36">
    <property type="entry name" value="LYSOZYME-RELATED"/>
    <property type="match status" value="1"/>
</dbReference>
<dbReference type="WBParaSite" id="PSAMB.scaffold2488size22931.g17962.t1">
    <property type="protein sequence ID" value="PSAMB.scaffold2488size22931.g17962.t1"/>
    <property type="gene ID" value="PSAMB.scaffold2488size22931.g17962"/>
</dbReference>
<dbReference type="Proteomes" id="UP000887566">
    <property type="component" value="Unplaced"/>
</dbReference>
<keyword evidence="2" id="KW-0732">Signal</keyword>